<keyword evidence="1" id="KW-0472">Membrane</keyword>
<feature type="transmembrane region" description="Helical" evidence="1">
    <location>
        <begin position="126"/>
        <end position="144"/>
    </location>
</feature>
<evidence type="ECO:0000313" key="2">
    <source>
        <dbReference type="EMBL" id="MBA0873881.1"/>
    </source>
</evidence>
<dbReference type="EMBL" id="JABFAF010000013">
    <property type="protein sequence ID" value="MBA0873881.1"/>
    <property type="molecule type" value="Genomic_DNA"/>
</dbReference>
<proteinExistence type="predicted"/>
<evidence type="ECO:0000256" key="1">
    <source>
        <dbReference type="SAM" id="Phobius"/>
    </source>
</evidence>
<dbReference type="Proteomes" id="UP000593576">
    <property type="component" value="Unassembled WGS sequence"/>
</dbReference>
<keyword evidence="3" id="KW-1185">Reference proteome</keyword>
<name>A0A7J9MSA7_GOSSC</name>
<dbReference type="AlphaFoldDB" id="A0A7J9MSA7"/>
<reference evidence="2 3" key="1">
    <citation type="journal article" date="2019" name="Genome Biol. Evol.">
        <title>Insights into the evolution of the New World diploid cottons (Gossypium, subgenus Houzingenia) based on genome sequencing.</title>
        <authorList>
            <person name="Grover C.E."/>
            <person name="Arick M.A. 2nd"/>
            <person name="Thrash A."/>
            <person name="Conover J.L."/>
            <person name="Sanders W.S."/>
            <person name="Peterson D.G."/>
            <person name="Frelichowski J.E."/>
            <person name="Scheffler J.A."/>
            <person name="Scheffler B.E."/>
            <person name="Wendel J.F."/>
        </authorList>
    </citation>
    <scope>NUCLEOTIDE SEQUENCE [LARGE SCALE GENOMIC DNA]</scope>
    <source>
        <strain evidence="2">1</strain>
        <tissue evidence="2">Leaf</tissue>
    </source>
</reference>
<organism evidence="2 3">
    <name type="scientific">Gossypium schwendimanii</name>
    <name type="common">Cotton</name>
    <dbReference type="NCBI Taxonomy" id="34291"/>
    <lineage>
        <taxon>Eukaryota</taxon>
        <taxon>Viridiplantae</taxon>
        <taxon>Streptophyta</taxon>
        <taxon>Embryophyta</taxon>
        <taxon>Tracheophyta</taxon>
        <taxon>Spermatophyta</taxon>
        <taxon>Magnoliopsida</taxon>
        <taxon>eudicotyledons</taxon>
        <taxon>Gunneridae</taxon>
        <taxon>Pentapetalae</taxon>
        <taxon>rosids</taxon>
        <taxon>malvids</taxon>
        <taxon>Malvales</taxon>
        <taxon>Malvaceae</taxon>
        <taxon>Malvoideae</taxon>
        <taxon>Gossypium</taxon>
    </lineage>
</organism>
<gene>
    <name evidence="2" type="ORF">Goshw_008644</name>
</gene>
<sequence length="181" mass="21281">MTEGHVSELWNFTHISVTQNNLQELKEVNLVPTVEEYRTLLRCLRLQADKAYSRVASVLTFLKKLMSITGMRFDLGTSEYEEKGRCLCLEYLQMAILQTLEDEVIEWRTHWMIPDGILYRCRDFDWVTLLGIWGATGYALLLVLRQYRSKQFIPVTQGLAQYEFVYKSDNYKNKVHELLNA</sequence>
<dbReference type="PANTHER" id="PTHR48200:SF1">
    <property type="entry name" value="AMINOTRANSFERASE-LIKE PLANT MOBILE DOMAIN-CONTAINING PROTEIN"/>
    <property type="match status" value="1"/>
</dbReference>
<dbReference type="OrthoDB" id="10447779at2759"/>
<comment type="caution">
    <text evidence="2">The sequence shown here is derived from an EMBL/GenBank/DDBJ whole genome shotgun (WGS) entry which is preliminary data.</text>
</comment>
<evidence type="ECO:0000313" key="3">
    <source>
        <dbReference type="Proteomes" id="UP000593576"/>
    </source>
</evidence>
<protein>
    <submittedName>
        <fullName evidence="2">Uncharacterized protein</fullName>
    </submittedName>
</protein>
<keyword evidence="1" id="KW-1133">Transmembrane helix</keyword>
<dbReference type="PANTHER" id="PTHR48200">
    <property type="entry name" value="PROTEIN, PUTATIVE-RELATED"/>
    <property type="match status" value="1"/>
</dbReference>
<keyword evidence="1" id="KW-0812">Transmembrane</keyword>
<accession>A0A7J9MSA7</accession>